<feature type="compositionally biased region" description="Polar residues" evidence="1">
    <location>
        <begin position="352"/>
        <end position="364"/>
    </location>
</feature>
<feature type="compositionally biased region" description="Low complexity" evidence="1">
    <location>
        <begin position="397"/>
        <end position="406"/>
    </location>
</feature>
<reference evidence="4" key="1">
    <citation type="submission" date="2025-08" db="UniProtKB">
        <authorList>
            <consortium name="RefSeq"/>
        </authorList>
    </citation>
    <scope>IDENTIFICATION</scope>
</reference>
<dbReference type="Proteomes" id="UP000694888">
    <property type="component" value="Unplaced"/>
</dbReference>
<feature type="compositionally biased region" description="Polar residues" evidence="1">
    <location>
        <begin position="333"/>
        <end position="343"/>
    </location>
</feature>
<keyword evidence="2" id="KW-1133">Transmembrane helix</keyword>
<evidence type="ECO:0000256" key="1">
    <source>
        <dbReference type="SAM" id="MobiDB-lite"/>
    </source>
</evidence>
<sequence>MNTREAKQMSRDKTSFETYKLVAIAAAGVAGIGLAVAVTVIMCKKSMKNRRLVHDVRAINQMNNMKDLTGGAGGKHNGQARDLNSHGKTRTKTKKVFASQKKIPSLNESSLDTAPLPALKSNMRVTDLTESDPTSSHCVSNGRSFGMDGGHAIGNYNGFANGSVRMTQNMGNGLPMSNSHVTPNGNVMANRQGLGNGYLNANGNIMTNGYATANGNPMTDNHTMANGHTGTASYGGTQALANGHMGTGQSPYPNNTTNTPVYPGVSQWQNPPTSTSYQNSTQTPSQLQQQQQQQQQHQQQHQQQQQQQKLPFSLHTTTELNLGDQVSPRARAPNNQQTPTQNAVPFDLGNLIQPTRGTAASYNPSFARPAQAGMSGNSMTNNPVTSSQNQVNNTRTSPSSSPSDEVLDVDALMALLDNSSYNR</sequence>
<dbReference type="GeneID" id="118478292"/>
<feature type="compositionally biased region" description="Polar residues" evidence="1">
    <location>
        <begin position="223"/>
        <end position="240"/>
    </location>
</feature>
<feature type="region of interest" description="Disordered" evidence="1">
    <location>
        <begin position="223"/>
        <end position="310"/>
    </location>
</feature>
<keyword evidence="2" id="KW-0812">Transmembrane</keyword>
<feature type="transmembrane region" description="Helical" evidence="2">
    <location>
        <begin position="21"/>
        <end position="42"/>
    </location>
</feature>
<dbReference type="RefSeq" id="XP_035827505.1">
    <property type="nucleotide sequence ID" value="XM_035971612.1"/>
</dbReference>
<feature type="compositionally biased region" description="Low complexity" evidence="1">
    <location>
        <begin position="288"/>
        <end position="308"/>
    </location>
</feature>
<evidence type="ECO:0000313" key="3">
    <source>
        <dbReference type="Proteomes" id="UP000694888"/>
    </source>
</evidence>
<proteinExistence type="predicted"/>
<protein>
    <submittedName>
        <fullName evidence="4">Uncharacterized protein</fullName>
    </submittedName>
</protein>
<feature type="region of interest" description="Disordered" evidence="1">
    <location>
        <begin position="70"/>
        <end position="93"/>
    </location>
</feature>
<organism evidence="3 4">
    <name type="scientific">Aplysia californica</name>
    <name type="common">California sea hare</name>
    <dbReference type="NCBI Taxonomy" id="6500"/>
    <lineage>
        <taxon>Eukaryota</taxon>
        <taxon>Metazoa</taxon>
        <taxon>Spiralia</taxon>
        <taxon>Lophotrochozoa</taxon>
        <taxon>Mollusca</taxon>
        <taxon>Gastropoda</taxon>
        <taxon>Heterobranchia</taxon>
        <taxon>Euthyneura</taxon>
        <taxon>Tectipleura</taxon>
        <taxon>Aplysiida</taxon>
        <taxon>Aplysioidea</taxon>
        <taxon>Aplysiidae</taxon>
        <taxon>Aplysia</taxon>
    </lineage>
</organism>
<keyword evidence="2" id="KW-0472">Membrane</keyword>
<gene>
    <name evidence="4" type="primary">LOC118478292</name>
</gene>
<feature type="region of interest" description="Disordered" evidence="1">
    <location>
        <begin position="323"/>
        <end position="406"/>
    </location>
</feature>
<evidence type="ECO:0000256" key="2">
    <source>
        <dbReference type="SAM" id="Phobius"/>
    </source>
</evidence>
<name>A0ABM1VYL2_APLCA</name>
<feature type="compositionally biased region" description="Polar residues" evidence="1">
    <location>
        <begin position="247"/>
        <end position="287"/>
    </location>
</feature>
<evidence type="ECO:0000313" key="4">
    <source>
        <dbReference type="RefSeq" id="XP_035827505.1"/>
    </source>
</evidence>
<feature type="compositionally biased region" description="Polar residues" evidence="1">
    <location>
        <begin position="374"/>
        <end position="396"/>
    </location>
</feature>
<keyword evidence="3" id="KW-1185">Reference proteome</keyword>
<accession>A0ABM1VYL2</accession>